<feature type="compositionally biased region" description="Basic and acidic residues" evidence="6">
    <location>
        <begin position="414"/>
        <end position="426"/>
    </location>
</feature>
<dbReference type="InterPro" id="IPR011422">
    <property type="entry name" value="BRAP2/ETP1_RRM"/>
</dbReference>
<keyword evidence="2 4" id="KW-0863">Zinc-finger</keyword>
<dbReference type="SMART" id="SM00184">
    <property type="entry name" value="RING"/>
    <property type="match status" value="1"/>
</dbReference>
<dbReference type="GO" id="GO:0007265">
    <property type="term" value="P:Ras protein signal transduction"/>
    <property type="evidence" value="ECO:0007669"/>
    <property type="project" value="TreeGrafter"/>
</dbReference>
<dbReference type="GeneID" id="8250382"/>
<dbReference type="InterPro" id="IPR001607">
    <property type="entry name" value="Znf_UBP"/>
</dbReference>
<keyword evidence="5" id="KW-0175">Coiled coil</keyword>
<dbReference type="eggNOG" id="KOG0804">
    <property type="taxonomic scope" value="Eukaryota"/>
</dbReference>
<dbReference type="AlphaFoldDB" id="C1FD36"/>
<feature type="region of interest" description="Disordered" evidence="6">
    <location>
        <begin position="146"/>
        <end position="178"/>
    </location>
</feature>
<evidence type="ECO:0000313" key="9">
    <source>
        <dbReference type="EMBL" id="ACO68325.1"/>
    </source>
</evidence>
<proteinExistence type="predicted"/>
<dbReference type="CDD" id="cd16457">
    <property type="entry name" value="RING-H2_BRAP2"/>
    <property type="match status" value="1"/>
</dbReference>
<gene>
    <name evidence="9" type="primary">BRAP</name>
    <name evidence="9" type="ORF">MICPUN_113166</name>
</gene>
<dbReference type="PROSITE" id="PS50089">
    <property type="entry name" value="ZF_RING_2"/>
    <property type="match status" value="1"/>
</dbReference>
<dbReference type="Gene3D" id="3.30.40.10">
    <property type="entry name" value="Zinc/RING finger domain, C3HC4 (zinc finger)"/>
    <property type="match status" value="2"/>
</dbReference>
<evidence type="ECO:0000256" key="5">
    <source>
        <dbReference type="SAM" id="Coils"/>
    </source>
</evidence>
<dbReference type="PANTHER" id="PTHR24007:SF7">
    <property type="entry name" value="BRCA1-ASSOCIATED PROTEIN"/>
    <property type="match status" value="1"/>
</dbReference>
<dbReference type="GO" id="GO:0008270">
    <property type="term" value="F:zinc ion binding"/>
    <property type="evidence" value="ECO:0007669"/>
    <property type="project" value="UniProtKB-KW"/>
</dbReference>
<evidence type="ECO:0000259" key="8">
    <source>
        <dbReference type="PROSITE" id="PS50271"/>
    </source>
</evidence>
<keyword evidence="10" id="KW-1185">Reference proteome</keyword>
<dbReference type="OMA" id="WADASCP"/>
<evidence type="ECO:0000256" key="3">
    <source>
        <dbReference type="ARBA" id="ARBA00022833"/>
    </source>
</evidence>
<feature type="domain" description="UBP-type" evidence="8">
    <location>
        <begin position="288"/>
        <end position="381"/>
    </location>
</feature>
<dbReference type="FunCoup" id="C1FD36">
    <property type="interactions" value="1820"/>
</dbReference>
<evidence type="ECO:0000256" key="4">
    <source>
        <dbReference type="PROSITE-ProRule" id="PRU00502"/>
    </source>
</evidence>
<evidence type="ECO:0000256" key="2">
    <source>
        <dbReference type="ARBA" id="ARBA00022771"/>
    </source>
</evidence>
<dbReference type="PROSITE" id="PS50271">
    <property type="entry name" value="ZF_UBP"/>
    <property type="match status" value="1"/>
</dbReference>
<dbReference type="Pfam" id="PF13639">
    <property type="entry name" value="zf-RING_2"/>
    <property type="match status" value="1"/>
</dbReference>
<keyword evidence="3" id="KW-0862">Zinc</keyword>
<feature type="region of interest" description="Disordered" evidence="6">
    <location>
        <begin position="376"/>
        <end position="446"/>
    </location>
</feature>
<dbReference type="GO" id="GO:0005737">
    <property type="term" value="C:cytoplasm"/>
    <property type="evidence" value="ECO:0007669"/>
    <property type="project" value="TreeGrafter"/>
</dbReference>
<dbReference type="GO" id="GO:0061630">
    <property type="term" value="F:ubiquitin protein ligase activity"/>
    <property type="evidence" value="ECO:0007669"/>
    <property type="project" value="TreeGrafter"/>
</dbReference>
<feature type="compositionally biased region" description="Basic residues" evidence="6">
    <location>
        <begin position="658"/>
        <end position="670"/>
    </location>
</feature>
<dbReference type="InterPro" id="IPR001841">
    <property type="entry name" value="Znf_RING"/>
</dbReference>
<sequence length="670" mass="71898">MSALFTLRVSVPGQCDPPGSTGERGDADVGRGGDARSRPGLEDRPGAPRWETLEFRAGNPRAEIITGRIRLYRDAIRASDASASPSATTTSAPATSLPEGRSPLVCVLAVPIELSVADFCQFAAAIINKVTEMRIVQAAPRAIRTGADDDKAAKDREKGRAKAAEQRESEPADSSSAFSAGQSSYAVILSFEDQDSADSFALNYHNRRFSSLVEGECRALFVRAIELEGKDGEPVDLNSRLPSAEQHLSELPSCPVCLDRLDQDVSGVVTTVCSHSFHATCLSGWGDSSCPVCRYTQNPEEEARCQRCGRVGDLWACLVCGAVGCGRYARGCSLDHWNESDHCYALELTTQRVWDYVRDGFVHRLIQSKTGLVELAPGGGGRGSRVGIRSGAGARGDEGSEIVASPPRPRRRGKGDDGGGGKRESGEVDAGTGGGANGSRRAGRDARVTTHGWLDEGLDEYDADYPLDEGLEEALVSSKLDAIHTEYNALLTSQLDSQRRYFEGLMAANNAERDGALSAKEAAESRARVIAGAVDAARDARAKLQEAHAKIDDGLAKNAKLEEERDFFKQLNDTLLENQRQLRANLDATEAKLNEANEANDAKIRDLQEQVRDLMVFIEAQSKLAEGTEGGDSIEGGDVVGVSDGDAAPSRDAAHARLQSKLRARRKPGR</sequence>
<feature type="compositionally biased region" description="Low complexity" evidence="6">
    <location>
        <begin position="636"/>
        <end position="646"/>
    </location>
</feature>
<feature type="domain" description="RING-type" evidence="7">
    <location>
        <begin position="254"/>
        <end position="294"/>
    </location>
</feature>
<dbReference type="InterPro" id="IPR047243">
    <property type="entry name" value="RING-H2_BRAP2"/>
</dbReference>
<feature type="compositionally biased region" description="Basic and acidic residues" evidence="6">
    <location>
        <begin position="146"/>
        <end position="170"/>
    </location>
</feature>
<feature type="region of interest" description="Disordered" evidence="6">
    <location>
        <begin position="626"/>
        <end position="670"/>
    </location>
</feature>
<accession>C1FD36</accession>
<feature type="region of interest" description="Disordered" evidence="6">
    <location>
        <begin position="1"/>
        <end position="48"/>
    </location>
</feature>
<keyword evidence="1" id="KW-0479">Metal-binding</keyword>
<evidence type="ECO:0000259" key="7">
    <source>
        <dbReference type="PROSITE" id="PS50089"/>
    </source>
</evidence>
<dbReference type="OrthoDB" id="273556at2759"/>
<dbReference type="SMART" id="SM00290">
    <property type="entry name" value="ZnF_UBP"/>
    <property type="match status" value="1"/>
</dbReference>
<dbReference type="Pfam" id="PF02148">
    <property type="entry name" value="zf-UBP"/>
    <property type="match status" value="1"/>
</dbReference>
<reference evidence="9 10" key="1">
    <citation type="journal article" date="2009" name="Science">
        <title>Green evolution and dynamic adaptations revealed by genomes of the marine picoeukaryotes Micromonas.</title>
        <authorList>
            <person name="Worden A.Z."/>
            <person name="Lee J.H."/>
            <person name="Mock T."/>
            <person name="Rouze P."/>
            <person name="Simmons M.P."/>
            <person name="Aerts A.L."/>
            <person name="Allen A.E."/>
            <person name="Cuvelier M.L."/>
            <person name="Derelle E."/>
            <person name="Everett M.V."/>
            <person name="Foulon E."/>
            <person name="Grimwood J."/>
            <person name="Gundlach H."/>
            <person name="Henrissat B."/>
            <person name="Napoli C."/>
            <person name="McDonald S.M."/>
            <person name="Parker M.S."/>
            <person name="Rombauts S."/>
            <person name="Salamov A."/>
            <person name="Von Dassow P."/>
            <person name="Badger J.H."/>
            <person name="Coutinho P.M."/>
            <person name="Demir E."/>
            <person name="Dubchak I."/>
            <person name="Gentemann C."/>
            <person name="Eikrem W."/>
            <person name="Gready J.E."/>
            <person name="John U."/>
            <person name="Lanier W."/>
            <person name="Lindquist E.A."/>
            <person name="Lucas S."/>
            <person name="Mayer K.F."/>
            <person name="Moreau H."/>
            <person name="Not F."/>
            <person name="Otillar R."/>
            <person name="Panaud O."/>
            <person name="Pangilinan J."/>
            <person name="Paulsen I."/>
            <person name="Piegu B."/>
            <person name="Poliakov A."/>
            <person name="Robbens S."/>
            <person name="Schmutz J."/>
            <person name="Toulza E."/>
            <person name="Wyss T."/>
            <person name="Zelensky A."/>
            <person name="Zhou K."/>
            <person name="Armbrust E.V."/>
            <person name="Bhattacharya D."/>
            <person name="Goodenough U.W."/>
            <person name="Van de Peer Y."/>
            <person name="Grigoriev I.V."/>
        </authorList>
    </citation>
    <scope>NUCLEOTIDE SEQUENCE [LARGE SCALE GENOMIC DNA]</scope>
    <source>
        <strain evidence="10">RCC299 / NOUM17</strain>
    </source>
</reference>
<name>C1FD36_MICCC</name>
<feature type="coiled-coil region" evidence="5">
    <location>
        <begin position="544"/>
        <end position="613"/>
    </location>
</feature>
<dbReference type="KEGG" id="mis:MICPUN_113166"/>
<dbReference type="PANTHER" id="PTHR24007">
    <property type="entry name" value="BRCA1-ASSOCIATED PROTEIN"/>
    <property type="match status" value="1"/>
</dbReference>
<dbReference type="RefSeq" id="XP_002507067.1">
    <property type="nucleotide sequence ID" value="XM_002507021.1"/>
</dbReference>
<dbReference type="SUPFAM" id="SSF57850">
    <property type="entry name" value="RING/U-box"/>
    <property type="match status" value="2"/>
</dbReference>
<evidence type="ECO:0000256" key="6">
    <source>
        <dbReference type="SAM" id="MobiDB-lite"/>
    </source>
</evidence>
<evidence type="ECO:0000256" key="1">
    <source>
        <dbReference type="ARBA" id="ARBA00022723"/>
    </source>
</evidence>
<organism evidence="9 10">
    <name type="scientific">Micromonas commoda (strain RCC299 / NOUM17 / CCMP2709)</name>
    <name type="common">Picoplanktonic green alga</name>
    <dbReference type="NCBI Taxonomy" id="296587"/>
    <lineage>
        <taxon>Eukaryota</taxon>
        <taxon>Viridiplantae</taxon>
        <taxon>Chlorophyta</taxon>
        <taxon>Mamiellophyceae</taxon>
        <taxon>Mamiellales</taxon>
        <taxon>Mamiellaceae</taxon>
        <taxon>Micromonas</taxon>
    </lineage>
</organism>
<dbReference type="InterPro" id="IPR013083">
    <property type="entry name" value="Znf_RING/FYVE/PHD"/>
</dbReference>
<dbReference type="Pfam" id="PF07576">
    <property type="entry name" value="BRAP2"/>
    <property type="match status" value="2"/>
</dbReference>
<protein>
    <submittedName>
        <fullName evidence="9">Brca1-associated protein</fullName>
    </submittedName>
</protein>
<evidence type="ECO:0000313" key="10">
    <source>
        <dbReference type="Proteomes" id="UP000002009"/>
    </source>
</evidence>
<dbReference type="Proteomes" id="UP000002009">
    <property type="component" value="Chromosome 1"/>
</dbReference>
<dbReference type="GO" id="GO:0016567">
    <property type="term" value="P:protein ubiquitination"/>
    <property type="evidence" value="ECO:0007669"/>
    <property type="project" value="TreeGrafter"/>
</dbReference>
<feature type="compositionally biased region" description="Basic and acidic residues" evidence="6">
    <location>
        <begin position="23"/>
        <end position="48"/>
    </location>
</feature>
<dbReference type="EMBL" id="CP001574">
    <property type="protein sequence ID" value="ACO68325.1"/>
    <property type="molecule type" value="Genomic_DNA"/>
</dbReference>
<dbReference type="STRING" id="296587.C1FD36"/>
<dbReference type="InParanoid" id="C1FD36"/>